<dbReference type="PANTHER" id="PTHR11049">
    <property type="entry name" value="ACYL COENZYME A THIOESTER HYDROLASE"/>
    <property type="match status" value="1"/>
</dbReference>
<protein>
    <submittedName>
        <fullName evidence="5">Acyl-CoA thioesterase</fullName>
    </submittedName>
</protein>
<sequence>MAGKHVSESYTEQVQILSQSTLNGYNRLFGGQLMQWIDVVAAVVARRHSGCNVTTASVDNLRFEGPAYANDTIVLCGYITYTGRTSMEVCVRTYVEELSGLKRLINVAYLVMVALNAEERPTEVPKLVVESEAEKREWEAACERNAIRKTRRKAAQKELKG</sequence>
<proteinExistence type="inferred from homology"/>
<name>A0ABT1RZF6_9FIRM</name>
<dbReference type="PROSITE" id="PS51770">
    <property type="entry name" value="HOTDOG_ACOT"/>
    <property type="match status" value="1"/>
</dbReference>
<dbReference type="Proteomes" id="UP001524473">
    <property type="component" value="Unassembled WGS sequence"/>
</dbReference>
<dbReference type="InterPro" id="IPR006683">
    <property type="entry name" value="Thioestr_dom"/>
</dbReference>
<dbReference type="Gene3D" id="3.10.129.10">
    <property type="entry name" value="Hotdog Thioesterase"/>
    <property type="match status" value="1"/>
</dbReference>
<dbReference type="SUPFAM" id="SSF54637">
    <property type="entry name" value="Thioesterase/thiol ester dehydrase-isomerase"/>
    <property type="match status" value="1"/>
</dbReference>
<dbReference type="GeneID" id="90533683"/>
<comment type="caution">
    <text evidence="5">The sequence shown here is derived from an EMBL/GenBank/DDBJ whole genome shotgun (WGS) entry which is preliminary data.</text>
</comment>
<evidence type="ECO:0000256" key="2">
    <source>
        <dbReference type="ARBA" id="ARBA00022801"/>
    </source>
</evidence>
<dbReference type="InterPro" id="IPR029069">
    <property type="entry name" value="HotDog_dom_sf"/>
</dbReference>
<keyword evidence="6" id="KW-1185">Reference proteome</keyword>
<keyword evidence="2 3" id="KW-0378">Hydrolase</keyword>
<feature type="domain" description="HotDog ACOT-type" evidence="4">
    <location>
        <begin position="7"/>
        <end position="118"/>
    </location>
</feature>
<accession>A0ABT1RZF6</accession>
<evidence type="ECO:0000313" key="5">
    <source>
        <dbReference type="EMBL" id="MCQ4840056.1"/>
    </source>
</evidence>
<dbReference type="CDD" id="cd03442">
    <property type="entry name" value="BFIT_BACH"/>
    <property type="match status" value="1"/>
</dbReference>
<evidence type="ECO:0000256" key="1">
    <source>
        <dbReference type="ARBA" id="ARBA00010458"/>
    </source>
</evidence>
<evidence type="ECO:0000259" key="4">
    <source>
        <dbReference type="PROSITE" id="PS51770"/>
    </source>
</evidence>
<evidence type="ECO:0000313" key="6">
    <source>
        <dbReference type="Proteomes" id="UP001524473"/>
    </source>
</evidence>
<evidence type="ECO:0000256" key="3">
    <source>
        <dbReference type="PROSITE-ProRule" id="PRU01106"/>
    </source>
</evidence>
<dbReference type="InterPro" id="IPR040170">
    <property type="entry name" value="Cytosol_ACT"/>
</dbReference>
<reference evidence="5 6" key="1">
    <citation type="submission" date="2022-06" db="EMBL/GenBank/DDBJ databases">
        <title>Isolation of gut microbiota from human fecal samples.</title>
        <authorList>
            <person name="Pamer E.G."/>
            <person name="Barat B."/>
            <person name="Waligurski E."/>
            <person name="Medina S."/>
            <person name="Paddock L."/>
            <person name="Mostad J."/>
        </authorList>
    </citation>
    <scope>NUCLEOTIDE SEQUENCE [LARGE SCALE GENOMIC DNA]</scope>
    <source>
        <strain evidence="5 6">DFI.9.73</strain>
    </source>
</reference>
<dbReference type="RefSeq" id="WP_066867997.1">
    <property type="nucleotide sequence ID" value="NZ_CABKVV010000014.1"/>
</dbReference>
<dbReference type="Pfam" id="PF03061">
    <property type="entry name" value="4HBT"/>
    <property type="match status" value="1"/>
</dbReference>
<gene>
    <name evidence="5" type="ORF">NE695_09020</name>
</gene>
<dbReference type="EMBL" id="JANFZH010000018">
    <property type="protein sequence ID" value="MCQ4840056.1"/>
    <property type="molecule type" value="Genomic_DNA"/>
</dbReference>
<comment type="similarity">
    <text evidence="1">Belongs to the acyl coenzyme A hydrolase family.</text>
</comment>
<organism evidence="5 6">
    <name type="scientific">Neglectibacter timonensis</name>
    <dbReference type="NCBI Taxonomy" id="1776382"/>
    <lineage>
        <taxon>Bacteria</taxon>
        <taxon>Bacillati</taxon>
        <taxon>Bacillota</taxon>
        <taxon>Clostridia</taxon>
        <taxon>Eubacteriales</taxon>
        <taxon>Oscillospiraceae</taxon>
        <taxon>Neglectibacter</taxon>
    </lineage>
</organism>
<dbReference type="InterPro" id="IPR033120">
    <property type="entry name" value="HOTDOG_ACOT"/>
</dbReference>